<evidence type="ECO:0000256" key="3">
    <source>
        <dbReference type="SAM" id="MobiDB-lite"/>
    </source>
</evidence>
<gene>
    <name evidence="4" type="ORF">PIB30_002863</name>
</gene>
<accession>A0ABU6T2Y2</accession>
<dbReference type="InterPro" id="IPR011990">
    <property type="entry name" value="TPR-like_helical_dom_sf"/>
</dbReference>
<feature type="repeat" description="PPR" evidence="2">
    <location>
        <begin position="690"/>
        <end position="724"/>
    </location>
</feature>
<feature type="repeat" description="PPR" evidence="2">
    <location>
        <begin position="85"/>
        <end position="119"/>
    </location>
</feature>
<keyword evidence="1" id="KW-0677">Repeat</keyword>
<dbReference type="PANTHER" id="PTHR47926">
    <property type="entry name" value="PENTATRICOPEPTIDE REPEAT-CONTAINING PROTEIN"/>
    <property type="match status" value="1"/>
</dbReference>
<feature type="region of interest" description="Disordered" evidence="3">
    <location>
        <begin position="866"/>
        <end position="914"/>
    </location>
</feature>
<dbReference type="Pfam" id="PF20431">
    <property type="entry name" value="E_motif"/>
    <property type="match status" value="1"/>
</dbReference>
<keyword evidence="5" id="KW-1185">Reference proteome</keyword>
<feature type="repeat" description="PPR" evidence="2">
    <location>
        <begin position="487"/>
        <end position="521"/>
    </location>
</feature>
<dbReference type="PROSITE" id="PS51375">
    <property type="entry name" value="PPR"/>
    <property type="match status" value="9"/>
</dbReference>
<dbReference type="Gene3D" id="1.25.40.10">
    <property type="entry name" value="Tetratricopeptide repeat domain"/>
    <property type="match status" value="8"/>
</dbReference>
<dbReference type="InterPro" id="IPR046848">
    <property type="entry name" value="E_motif"/>
</dbReference>
<proteinExistence type="predicted"/>
<dbReference type="Pfam" id="PF01535">
    <property type="entry name" value="PPR"/>
    <property type="match status" value="7"/>
</dbReference>
<protein>
    <recommendedName>
        <fullName evidence="6">Pentatricopeptide repeat-containing protein</fullName>
    </recommendedName>
</protein>
<name>A0ABU6T2Y2_9FABA</name>
<dbReference type="InterPro" id="IPR002885">
    <property type="entry name" value="PPR_rpt"/>
</dbReference>
<dbReference type="InterPro" id="IPR046960">
    <property type="entry name" value="PPR_At4g14850-like_plant"/>
</dbReference>
<evidence type="ECO:0000313" key="4">
    <source>
        <dbReference type="EMBL" id="MED6143042.1"/>
    </source>
</evidence>
<dbReference type="NCBIfam" id="TIGR00756">
    <property type="entry name" value="PPR"/>
    <property type="match status" value="8"/>
</dbReference>
<organism evidence="4 5">
    <name type="scientific">Stylosanthes scabra</name>
    <dbReference type="NCBI Taxonomy" id="79078"/>
    <lineage>
        <taxon>Eukaryota</taxon>
        <taxon>Viridiplantae</taxon>
        <taxon>Streptophyta</taxon>
        <taxon>Embryophyta</taxon>
        <taxon>Tracheophyta</taxon>
        <taxon>Spermatophyta</taxon>
        <taxon>Magnoliopsida</taxon>
        <taxon>eudicotyledons</taxon>
        <taxon>Gunneridae</taxon>
        <taxon>Pentapetalae</taxon>
        <taxon>rosids</taxon>
        <taxon>fabids</taxon>
        <taxon>Fabales</taxon>
        <taxon>Fabaceae</taxon>
        <taxon>Papilionoideae</taxon>
        <taxon>50 kb inversion clade</taxon>
        <taxon>dalbergioids sensu lato</taxon>
        <taxon>Dalbergieae</taxon>
        <taxon>Pterocarpus clade</taxon>
        <taxon>Stylosanthes</taxon>
    </lineage>
</organism>
<feature type="repeat" description="PPR" evidence="2">
    <location>
        <begin position="186"/>
        <end position="220"/>
    </location>
</feature>
<feature type="compositionally biased region" description="Basic and acidic residues" evidence="3">
    <location>
        <begin position="899"/>
        <end position="914"/>
    </location>
</feature>
<feature type="repeat" description="PPR" evidence="2">
    <location>
        <begin position="589"/>
        <end position="623"/>
    </location>
</feature>
<dbReference type="Pfam" id="PF13041">
    <property type="entry name" value="PPR_2"/>
    <property type="match status" value="5"/>
</dbReference>
<sequence>MLLPLQVFKHLVLHHSPIANTPQYYLHLIHSCKYLNPLLQIHAHLLVSGLLTKHHSLTAQLINSYSFLHQPTLAQSTFNSVTCPSLVLWNSMIRAYSRIHQFHKAINLFHRMLRVGVEPDKYTFTFVLKACTGALDFHQGVAVHQYIASRKLECDVFIGTGLVDMYCKMGHFDSAKKVFDRMPKKDVASWNVMISGLSQRSIPSEAMEIFRTMQLDGVEPDSVSILNLAPAVSKLQDIDSCRSIHGYVVRRCIDDAVSNSLIDMYSKCGEVDVARRIFDWIHAKDEVSWATIIAGYVYHGSFHEALQLHDKMKQKNIKMNKGSVVNTLLAAAEMRNLEKGKEVHDYALRFGIMSDIAVATTVISMYIKCGELKKAKELFLSREGKDSVAWSAFISALVQAGYPGEALSILQAMQHEGLKPDKATLISLVSACAEISYSRLGKSMHCYAIKFDMESDISTVTALVSMYIRCELFTYSLKLFNQMHYKDVVAWNTLINGFAKYGDPYIALEMFHRLQLSGTQPDSGTIVGLVSACTRLNDLGFGICLHGTIEKGGLGSDIHVKVALMDMYAKCGNLLSAEKLFSLIKPARDEVYWNVMIAGYLHNECTDKAISAFNQMRLENVRPNLVTFVSILPSVSYFSVLKEAMAFHACIIRMGFVQSSSVGNSLIDVYAKCGQLSYSEEFFHEMENKDTVTWNAMLSGYAMHGQGDRALSLFSVMQEAGVCVDSVSYLSVLSACRHAGLIEEGRNIFQSMSENHHLEPNMEHYACMIDLLGRAGLFDEVLSLINKIPTEPDAQVWGALLGACKIHSNMKIGEVALHHLLKLEPRNAAHYVVLSDIYAQCDRWIDAGRTRSNMIQHGLKKSPGYSWVGAHDQEGGGGNEGRKRTQYGDDTLKSVQAHRANEYKMGHDKSGKIH</sequence>
<evidence type="ECO:0000256" key="1">
    <source>
        <dbReference type="ARBA" id="ARBA00022737"/>
    </source>
</evidence>
<feature type="repeat" description="PPR" evidence="2">
    <location>
        <begin position="285"/>
        <end position="319"/>
    </location>
</feature>
<feature type="repeat" description="PPR" evidence="2">
    <location>
        <begin position="725"/>
        <end position="759"/>
    </location>
</feature>
<feature type="repeat" description="PPR" evidence="2">
    <location>
        <begin position="155"/>
        <end position="185"/>
    </location>
</feature>
<reference evidence="4 5" key="1">
    <citation type="journal article" date="2023" name="Plants (Basel)">
        <title>Bridging the Gap: Combining Genomics and Transcriptomics Approaches to Understand Stylosanthes scabra, an Orphan Legume from the Brazilian Caatinga.</title>
        <authorList>
            <person name="Ferreira-Neto J.R.C."/>
            <person name="da Silva M.D."/>
            <person name="Binneck E."/>
            <person name="de Melo N.F."/>
            <person name="da Silva R.H."/>
            <person name="de Melo A.L.T.M."/>
            <person name="Pandolfi V."/>
            <person name="Bustamante F.O."/>
            <person name="Brasileiro-Vidal A.C."/>
            <person name="Benko-Iseppon A.M."/>
        </authorList>
    </citation>
    <scope>NUCLEOTIDE SEQUENCE [LARGE SCALE GENOMIC DNA]</scope>
    <source>
        <tissue evidence="4">Leaves</tissue>
    </source>
</reference>
<comment type="caution">
    <text evidence="4">The sequence shown here is derived from an EMBL/GenBank/DDBJ whole genome shotgun (WGS) entry which is preliminary data.</text>
</comment>
<evidence type="ECO:0008006" key="6">
    <source>
        <dbReference type="Google" id="ProtNLM"/>
    </source>
</evidence>
<dbReference type="Proteomes" id="UP001341840">
    <property type="component" value="Unassembled WGS sequence"/>
</dbReference>
<feature type="compositionally biased region" description="Basic and acidic residues" evidence="3">
    <location>
        <begin position="880"/>
        <end position="892"/>
    </location>
</feature>
<feature type="repeat" description="PPR" evidence="2">
    <location>
        <begin position="386"/>
        <end position="420"/>
    </location>
</feature>
<dbReference type="PANTHER" id="PTHR47926:SF347">
    <property type="entry name" value="PENTATRICOPEPTIDE REPEAT-CONTAINING PROTEIN"/>
    <property type="match status" value="1"/>
</dbReference>
<dbReference type="EMBL" id="JASCZI010090626">
    <property type="protein sequence ID" value="MED6143042.1"/>
    <property type="molecule type" value="Genomic_DNA"/>
</dbReference>
<evidence type="ECO:0000313" key="5">
    <source>
        <dbReference type="Proteomes" id="UP001341840"/>
    </source>
</evidence>
<evidence type="ECO:0000256" key="2">
    <source>
        <dbReference type="PROSITE-ProRule" id="PRU00708"/>
    </source>
</evidence>